<feature type="compositionally biased region" description="Low complexity" evidence="8">
    <location>
        <begin position="34"/>
        <end position="47"/>
    </location>
</feature>
<feature type="signal peptide" evidence="9">
    <location>
        <begin position="1"/>
        <end position="22"/>
    </location>
</feature>
<evidence type="ECO:0000256" key="9">
    <source>
        <dbReference type="SAM" id="SignalP"/>
    </source>
</evidence>
<dbReference type="AlphaFoldDB" id="A0A4R4RDC6"/>
<evidence type="ECO:0000256" key="6">
    <source>
        <dbReference type="PIRSR" id="PIRSR615500-1"/>
    </source>
</evidence>
<keyword evidence="2" id="KW-0134">Cell wall</keyword>
<sequence length="1269" mass="130800">MRGVIATAAVVALTAGGAAAVAAPTPAPPPPAGAPAATPAVTSGPAARPAADPVVITLITGDRVVYADTGGARPDVSVEPAPDSGTREMVMTVGPDGAVLVVPDQAQPLITAGVLDERLFDVRYLAENGYADLDTIPLIVTYADGARLAQRAAALPAVADVTPLTSIDGVGLEVGTEAAADFWRQFAPGTRAGRSAAAAGIAAIAGVERVWLDAKVEASLDDSRPQIGVPEAWENGFTGEGVRVAVLDTGYDTGHPDLAGQVVGSHSFIEGETVHDGHGHGTHVASTVAGTGAASDGRYTGIAPGADLLIGKVLSDEGSSFGSEVIDGMEWAVEQGADVVNLSLGSFPTNGQDPQSQALNRLSAESGTLFVVAAGNFGPGSQTVTTPAAADAALAVGAVDGEDAMAGFSSRGPRVGDHAIKPEITAPGAAIVAARSAGTTGGVPVGEYYLANAGTSMASPQVAGVAALVRQRHPDWDAGQLKDALMSTSLDLGHGLYEQGSGRVDAAAVTASDLVATGKAELGVHPFPRDGAAPRTVPVTYTNSGGTDLRLDLTLDVADQSGDAPAAGTLTVSPATLTVPAGGTATAAVTLDPAGSAAGSYTGHLRATGPGDVAAATALAYVTDGPAYDLTVGLTGRLGATPARANVVVVNQDDPRLYYTSETSYEADAMTFTVPAGDYSVYGTVATADPGGGYTDLSSDLFALTEVGVDGDTTVTVDARDAVDIEFEVADEPRPTEPTQITTNLYRTAANGILVAMGALADRSTSTTVYGAIPAPEPAEGELTMTTVTTLREPLIRAAAGSDPVSAVTPRYTGRFDGRRTAPLVDVGTGTAEEYAAADVAGAVVLVEGDPSWAEDQARLAEAHGATALLVARDVPGPVSVDVGSANTLPVLATSAGEGARLRDQLAGGPVELTLTGVEEARFTYQLWAEDAGRIPDELTHTTRRAELAAVENAYHADMEGLRGSEVMEVFAEWEGGTFRYFDQLVQPARRTDYVSAGPDLRQLQQVHSVWGFNSANLRGAVQTYEPGGRYPVTWHKAPSHPSGYTELPCVMCRTENILAFAPWPRSDSDPEHHGSGRTWTTTTLYRDGEPIEDEAAYLVEGPATYRIEQVGEAEVGPEHQLAAWSHTAWTFVSSAPEELEVDGCGELLPSANVCAAVPAILLGYDVPLDLLNRAPAGRGFGFTVRTGRPVGFAGPSDVAGLTVEVSFDDGATWESARVLPRPRGGEFHVRTHHPRLAETNGFVSLRVEAWDDRGNRTEQTIERAYALS</sequence>
<keyword evidence="3 7" id="KW-0645">Protease</keyword>
<dbReference type="PROSITE" id="PS00138">
    <property type="entry name" value="SUBTILASE_SER"/>
    <property type="match status" value="1"/>
</dbReference>
<dbReference type="Gene3D" id="3.50.30.30">
    <property type="match status" value="1"/>
</dbReference>
<keyword evidence="4 7" id="KW-0378">Hydrolase</keyword>
<dbReference type="SUPFAM" id="SSF52743">
    <property type="entry name" value="Subtilisin-like"/>
    <property type="match status" value="1"/>
</dbReference>
<feature type="active site" description="Charge relay system" evidence="6 7">
    <location>
        <position position="456"/>
    </location>
</feature>
<dbReference type="PROSITE" id="PS00137">
    <property type="entry name" value="SUBTILASE_HIS"/>
    <property type="match status" value="1"/>
</dbReference>
<accession>A0A4R4RDC6</accession>
<feature type="active site" description="Charge relay system" evidence="6 7">
    <location>
        <position position="280"/>
    </location>
</feature>
<feature type="chain" id="PRO_5038707607" evidence="9">
    <location>
        <begin position="23"/>
        <end position="1269"/>
    </location>
</feature>
<dbReference type="Pfam" id="PF02225">
    <property type="entry name" value="PA"/>
    <property type="match status" value="1"/>
</dbReference>
<dbReference type="InterPro" id="IPR000209">
    <property type="entry name" value="Peptidase_S8/S53_dom"/>
</dbReference>
<dbReference type="EMBL" id="SMKL01000080">
    <property type="protein sequence ID" value="TDC47180.1"/>
    <property type="molecule type" value="Genomic_DNA"/>
</dbReference>
<proteinExistence type="inferred from homology"/>
<dbReference type="PANTHER" id="PTHR43806">
    <property type="entry name" value="PEPTIDASE S8"/>
    <property type="match status" value="1"/>
</dbReference>
<dbReference type="RefSeq" id="WP_131987536.1">
    <property type="nucleotide sequence ID" value="NZ_SMKL01000080.1"/>
</dbReference>
<dbReference type="PANTHER" id="PTHR43806:SF65">
    <property type="entry name" value="SERINE PROTEASE APRX"/>
    <property type="match status" value="1"/>
</dbReference>
<name>A0A4R4RDC6_9ACTN</name>
<dbReference type="SUPFAM" id="SSF52025">
    <property type="entry name" value="PA domain"/>
    <property type="match status" value="1"/>
</dbReference>
<keyword evidence="13" id="KW-1185">Reference proteome</keyword>
<dbReference type="Pfam" id="PF00082">
    <property type="entry name" value="Peptidase_S8"/>
    <property type="match status" value="1"/>
</dbReference>
<comment type="caution">
    <text evidence="12">The sequence shown here is derived from an EMBL/GenBank/DDBJ whole genome shotgun (WGS) entry which is preliminary data.</text>
</comment>
<evidence type="ECO:0000259" key="11">
    <source>
        <dbReference type="Pfam" id="PF02225"/>
    </source>
</evidence>
<dbReference type="InterPro" id="IPR050131">
    <property type="entry name" value="Peptidase_S8_subtilisin-like"/>
</dbReference>
<evidence type="ECO:0000256" key="5">
    <source>
        <dbReference type="ARBA" id="ARBA00022825"/>
    </source>
</evidence>
<evidence type="ECO:0000313" key="13">
    <source>
        <dbReference type="Proteomes" id="UP000295621"/>
    </source>
</evidence>
<evidence type="ECO:0000256" key="1">
    <source>
        <dbReference type="ARBA" id="ARBA00011073"/>
    </source>
</evidence>
<feature type="domain" description="Peptidase S8/S53" evidence="10">
    <location>
        <begin position="239"/>
        <end position="501"/>
    </location>
</feature>
<dbReference type="Proteomes" id="UP000295621">
    <property type="component" value="Unassembled WGS sequence"/>
</dbReference>
<keyword evidence="9" id="KW-0732">Signal</keyword>
<comment type="similarity">
    <text evidence="1 7">Belongs to the peptidase S8 family.</text>
</comment>
<evidence type="ECO:0000256" key="8">
    <source>
        <dbReference type="SAM" id="MobiDB-lite"/>
    </source>
</evidence>
<dbReference type="GO" id="GO:0006508">
    <property type="term" value="P:proteolysis"/>
    <property type="evidence" value="ECO:0007669"/>
    <property type="project" value="UniProtKB-KW"/>
</dbReference>
<dbReference type="InterPro" id="IPR022398">
    <property type="entry name" value="Peptidase_S8_His-AS"/>
</dbReference>
<reference evidence="12 13" key="1">
    <citation type="submission" date="2019-02" db="EMBL/GenBank/DDBJ databases">
        <title>Draft genome sequences of novel Actinobacteria.</title>
        <authorList>
            <person name="Sahin N."/>
            <person name="Ay H."/>
            <person name="Saygin H."/>
        </authorList>
    </citation>
    <scope>NUCLEOTIDE SEQUENCE [LARGE SCALE GENOMIC DNA]</scope>
    <source>
        <strain evidence="12 13">KC603</strain>
    </source>
</reference>
<protein>
    <submittedName>
        <fullName evidence="12">Uncharacterized protein</fullName>
    </submittedName>
</protein>
<evidence type="ECO:0000256" key="7">
    <source>
        <dbReference type="PROSITE-ProRule" id="PRU01240"/>
    </source>
</evidence>
<evidence type="ECO:0000259" key="10">
    <source>
        <dbReference type="Pfam" id="PF00082"/>
    </source>
</evidence>
<dbReference type="OrthoDB" id="5165638at2"/>
<gene>
    <name evidence="12" type="ORF">E1212_24990</name>
</gene>
<dbReference type="InterPro" id="IPR003137">
    <property type="entry name" value="PA_domain"/>
</dbReference>
<evidence type="ECO:0000256" key="2">
    <source>
        <dbReference type="ARBA" id="ARBA00022512"/>
    </source>
</evidence>
<feature type="active site" description="Charge relay system" evidence="6 7">
    <location>
        <position position="248"/>
    </location>
</feature>
<evidence type="ECO:0000256" key="4">
    <source>
        <dbReference type="ARBA" id="ARBA00022801"/>
    </source>
</evidence>
<evidence type="ECO:0000256" key="3">
    <source>
        <dbReference type="ARBA" id="ARBA00022670"/>
    </source>
</evidence>
<dbReference type="Gene3D" id="3.40.50.200">
    <property type="entry name" value="Peptidase S8/S53 domain"/>
    <property type="match status" value="1"/>
</dbReference>
<dbReference type="InterPro" id="IPR036852">
    <property type="entry name" value="Peptidase_S8/S53_dom_sf"/>
</dbReference>
<dbReference type="InterPro" id="IPR015500">
    <property type="entry name" value="Peptidase_S8_subtilisin-rel"/>
</dbReference>
<feature type="domain" description="PA" evidence="11">
    <location>
        <begin position="821"/>
        <end position="902"/>
    </location>
</feature>
<dbReference type="PROSITE" id="PS51892">
    <property type="entry name" value="SUBTILASE"/>
    <property type="match status" value="1"/>
</dbReference>
<organism evidence="12 13">
    <name type="scientific">Jiangella ureilytica</name>
    <dbReference type="NCBI Taxonomy" id="2530374"/>
    <lineage>
        <taxon>Bacteria</taxon>
        <taxon>Bacillati</taxon>
        <taxon>Actinomycetota</taxon>
        <taxon>Actinomycetes</taxon>
        <taxon>Jiangellales</taxon>
        <taxon>Jiangellaceae</taxon>
        <taxon>Jiangella</taxon>
    </lineage>
</organism>
<keyword evidence="5 7" id="KW-0720">Serine protease</keyword>
<feature type="region of interest" description="Disordered" evidence="8">
    <location>
        <begin position="21"/>
        <end position="48"/>
    </location>
</feature>
<dbReference type="PRINTS" id="PR00723">
    <property type="entry name" value="SUBTILISIN"/>
</dbReference>
<keyword evidence="2" id="KW-0964">Secreted</keyword>
<dbReference type="GO" id="GO:0004252">
    <property type="term" value="F:serine-type endopeptidase activity"/>
    <property type="evidence" value="ECO:0007669"/>
    <property type="project" value="UniProtKB-UniRule"/>
</dbReference>
<evidence type="ECO:0000313" key="12">
    <source>
        <dbReference type="EMBL" id="TDC47180.1"/>
    </source>
</evidence>
<dbReference type="InterPro" id="IPR023828">
    <property type="entry name" value="Peptidase_S8_Ser-AS"/>
</dbReference>
<dbReference type="InterPro" id="IPR046450">
    <property type="entry name" value="PA_dom_sf"/>
</dbReference>